<comment type="caution">
    <text evidence="9">The sequence shown here is derived from an EMBL/GenBank/DDBJ whole genome shotgun (WGS) entry which is preliminary data.</text>
</comment>
<dbReference type="InterPro" id="IPR016032">
    <property type="entry name" value="Sig_transdc_resp-reg_C-effctor"/>
</dbReference>
<protein>
    <submittedName>
        <fullName evidence="9">DNA-binding response regulator</fullName>
    </submittedName>
</protein>
<dbReference type="SMART" id="SM00448">
    <property type="entry name" value="REC"/>
    <property type="match status" value="1"/>
</dbReference>
<evidence type="ECO:0000313" key="9">
    <source>
        <dbReference type="EMBL" id="NMG22142.1"/>
    </source>
</evidence>
<dbReference type="Pfam" id="PF00486">
    <property type="entry name" value="Trans_reg_C"/>
    <property type="match status" value="1"/>
</dbReference>
<dbReference type="Gene3D" id="1.10.10.10">
    <property type="entry name" value="Winged helix-like DNA-binding domain superfamily/Winged helix DNA-binding domain"/>
    <property type="match status" value="1"/>
</dbReference>
<keyword evidence="1 5" id="KW-0597">Phosphoprotein</keyword>
<dbReference type="InterPro" id="IPR001867">
    <property type="entry name" value="OmpR/PhoB-type_DNA-bd"/>
</dbReference>
<reference evidence="9 10" key="1">
    <citation type="submission" date="2018-06" db="EMBL/GenBank/DDBJ databases">
        <title>Comparative genomics of Brasilonema spp. strains.</title>
        <authorList>
            <person name="Alvarenga D.O."/>
            <person name="Fiore M.F."/>
            <person name="Varani A.M."/>
        </authorList>
    </citation>
    <scope>NUCLEOTIDE SEQUENCE [LARGE SCALE GENOMIC DNA]</scope>
    <source>
        <strain evidence="9 10">SPC951</strain>
    </source>
</reference>
<dbReference type="PANTHER" id="PTHR48111">
    <property type="entry name" value="REGULATOR OF RPOS"/>
    <property type="match status" value="1"/>
</dbReference>
<dbReference type="Pfam" id="PF00072">
    <property type="entry name" value="Response_reg"/>
    <property type="match status" value="1"/>
</dbReference>
<dbReference type="SMART" id="SM00862">
    <property type="entry name" value="Trans_reg_C"/>
    <property type="match status" value="1"/>
</dbReference>
<dbReference type="RefSeq" id="WP_169157357.1">
    <property type="nucleotide sequence ID" value="NZ_CAWPJE010000222.1"/>
</dbReference>
<dbReference type="GO" id="GO:0003677">
    <property type="term" value="F:DNA binding"/>
    <property type="evidence" value="ECO:0007669"/>
    <property type="project" value="UniProtKB-KW"/>
</dbReference>
<evidence type="ECO:0000313" key="10">
    <source>
        <dbReference type="Proteomes" id="UP000718564"/>
    </source>
</evidence>
<dbReference type="InterPro" id="IPR039420">
    <property type="entry name" value="WalR-like"/>
</dbReference>
<evidence type="ECO:0000256" key="4">
    <source>
        <dbReference type="ARBA" id="ARBA00023163"/>
    </source>
</evidence>
<dbReference type="InterPro" id="IPR036388">
    <property type="entry name" value="WH-like_DNA-bd_sf"/>
</dbReference>
<feature type="domain" description="OmpR/PhoB-type" evidence="8">
    <location>
        <begin position="129"/>
        <end position="227"/>
    </location>
</feature>
<feature type="domain" description="Response regulatory" evidence="7">
    <location>
        <begin position="5"/>
        <end position="121"/>
    </location>
</feature>
<dbReference type="Gene3D" id="3.40.50.2300">
    <property type="match status" value="1"/>
</dbReference>
<dbReference type="PANTHER" id="PTHR48111:SF4">
    <property type="entry name" value="DNA-BINDING DUAL TRANSCRIPTIONAL REGULATOR OMPR"/>
    <property type="match status" value="1"/>
</dbReference>
<dbReference type="SUPFAM" id="SSF52172">
    <property type="entry name" value="CheY-like"/>
    <property type="match status" value="1"/>
</dbReference>
<dbReference type="EMBL" id="QMEB01000225">
    <property type="protein sequence ID" value="NMG22142.1"/>
    <property type="molecule type" value="Genomic_DNA"/>
</dbReference>
<evidence type="ECO:0000259" key="8">
    <source>
        <dbReference type="PROSITE" id="PS51755"/>
    </source>
</evidence>
<evidence type="ECO:0000256" key="2">
    <source>
        <dbReference type="ARBA" id="ARBA00023015"/>
    </source>
</evidence>
<gene>
    <name evidence="9" type="ORF">DP116_22865</name>
</gene>
<dbReference type="InterPro" id="IPR001789">
    <property type="entry name" value="Sig_transdc_resp-reg_receiver"/>
</dbReference>
<keyword evidence="2" id="KW-0805">Transcription regulation</keyword>
<evidence type="ECO:0000256" key="3">
    <source>
        <dbReference type="ARBA" id="ARBA00023125"/>
    </source>
</evidence>
<sequence>MSRHKILVIEDETALLEALRYNLEREGFEVLTATDGLSGLQRAQSVLPDLIVLDLMLPVLEGLEVCRRLRDDANTRTIPIVMVTARGEEIDEVVGFQMGADDYVAKPFKVRPLLQRVKALLRRTNVREDQTASIAEQGVEIDRWRHRATLDGRVLPLTPTEFRLLWSLARQPGRAFSRHELMDASMGEDVASLDRTIDVHVKSLRQKLGDRAELIETVRGVGYRFKEASASN</sequence>
<evidence type="ECO:0000259" key="7">
    <source>
        <dbReference type="PROSITE" id="PS50110"/>
    </source>
</evidence>
<accession>A0ABX1PFG0</accession>
<keyword evidence="10" id="KW-1185">Reference proteome</keyword>
<dbReference type="PROSITE" id="PS51755">
    <property type="entry name" value="OMPR_PHOB"/>
    <property type="match status" value="1"/>
</dbReference>
<dbReference type="InterPro" id="IPR011006">
    <property type="entry name" value="CheY-like_superfamily"/>
</dbReference>
<dbReference type="Gene3D" id="6.10.250.690">
    <property type="match status" value="1"/>
</dbReference>
<evidence type="ECO:0000256" key="5">
    <source>
        <dbReference type="PROSITE-ProRule" id="PRU00169"/>
    </source>
</evidence>
<organism evidence="9 10">
    <name type="scientific">Brasilonema bromeliae SPC951</name>
    <dbReference type="NCBI Taxonomy" id="385972"/>
    <lineage>
        <taxon>Bacteria</taxon>
        <taxon>Bacillati</taxon>
        <taxon>Cyanobacteriota</taxon>
        <taxon>Cyanophyceae</taxon>
        <taxon>Nostocales</taxon>
        <taxon>Scytonemataceae</taxon>
        <taxon>Brasilonema</taxon>
        <taxon>Bromeliae group (in: Brasilonema)</taxon>
    </lineage>
</organism>
<feature type="DNA-binding region" description="OmpR/PhoB-type" evidence="6">
    <location>
        <begin position="129"/>
        <end position="227"/>
    </location>
</feature>
<dbReference type="CDD" id="cd00383">
    <property type="entry name" value="trans_reg_C"/>
    <property type="match status" value="1"/>
</dbReference>
<keyword evidence="3 6" id="KW-0238">DNA-binding</keyword>
<proteinExistence type="predicted"/>
<evidence type="ECO:0000256" key="1">
    <source>
        <dbReference type="ARBA" id="ARBA00022553"/>
    </source>
</evidence>
<evidence type="ECO:0000256" key="6">
    <source>
        <dbReference type="PROSITE-ProRule" id="PRU01091"/>
    </source>
</evidence>
<dbReference type="SUPFAM" id="SSF46894">
    <property type="entry name" value="C-terminal effector domain of the bipartite response regulators"/>
    <property type="match status" value="1"/>
</dbReference>
<dbReference type="PROSITE" id="PS50110">
    <property type="entry name" value="RESPONSE_REGULATORY"/>
    <property type="match status" value="1"/>
</dbReference>
<keyword evidence="4" id="KW-0804">Transcription</keyword>
<dbReference type="Proteomes" id="UP000718564">
    <property type="component" value="Unassembled WGS sequence"/>
</dbReference>
<name>A0ABX1PFG0_9CYAN</name>
<feature type="modified residue" description="4-aspartylphosphate" evidence="5">
    <location>
        <position position="54"/>
    </location>
</feature>